<reference evidence="7 8" key="1">
    <citation type="submission" date="2020-08" db="EMBL/GenBank/DDBJ databases">
        <title>Acidobacteriota in marine sediments use diverse sulfur dissimilation pathways.</title>
        <authorList>
            <person name="Wasmund K."/>
        </authorList>
    </citation>
    <scope>NUCLEOTIDE SEQUENCE [LARGE SCALE GENOMIC DNA]</scope>
    <source>
        <strain evidence="7">MAG AM3-A</strain>
    </source>
</reference>
<evidence type="ECO:0000313" key="8">
    <source>
        <dbReference type="Proteomes" id="UP000598633"/>
    </source>
</evidence>
<accession>A0A8J6Y471</accession>
<proteinExistence type="inferred from homology"/>
<dbReference type="PROSITE" id="PS00723">
    <property type="entry name" value="POLYPRENYL_SYNTHASE_1"/>
    <property type="match status" value="1"/>
</dbReference>
<comment type="caution">
    <text evidence="7">The sequence shown here is derived from an EMBL/GenBank/DDBJ whole genome shotgun (WGS) entry which is preliminary data.</text>
</comment>
<evidence type="ECO:0000256" key="3">
    <source>
        <dbReference type="ARBA" id="ARBA00022679"/>
    </source>
</evidence>
<gene>
    <name evidence="7" type="ORF">IFJ97_04175</name>
</gene>
<dbReference type="EMBL" id="JACXWA010000068">
    <property type="protein sequence ID" value="MBD3870538.1"/>
    <property type="molecule type" value="Genomic_DNA"/>
</dbReference>
<dbReference type="Pfam" id="PF00348">
    <property type="entry name" value="polyprenyl_synt"/>
    <property type="match status" value="1"/>
</dbReference>
<name>A0A8J6Y471_9BACT</name>
<dbReference type="Gene3D" id="1.10.600.10">
    <property type="entry name" value="Farnesyl Diphosphate Synthase"/>
    <property type="match status" value="1"/>
</dbReference>
<protein>
    <submittedName>
        <fullName evidence="7">Polyprenyl synthetase family protein</fullName>
    </submittedName>
</protein>
<dbReference type="Proteomes" id="UP000598633">
    <property type="component" value="Unassembled WGS sequence"/>
</dbReference>
<dbReference type="CDD" id="cd00685">
    <property type="entry name" value="Trans_IPPS_HT"/>
    <property type="match status" value="1"/>
</dbReference>
<dbReference type="SFLD" id="SFLDS00005">
    <property type="entry name" value="Isoprenoid_Synthase_Type_I"/>
    <property type="match status" value="1"/>
</dbReference>
<keyword evidence="5" id="KW-0460">Magnesium</keyword>
<dbReference type="GO" id="GO:0004659">
    <property type="term" value="F:prenyltransferase activity"/>
    <property type="evidence" value="ECO:0007669"/>
    <property type="project" value="InterPro"/>
</dbReference>
<dbReference type="SUPFAM" id="SSF48576">
    <property type="entry name" value="Terpenoid synthases"/>
    <property type="match status" value="1"/>
</dbReference>
<dbReference type="InterPro" id="IPR000092">
    <property type="entry name" value="Polyprenyl_synt"/>
</dbReference>
<dbReference type="GO" id="GO:0008299">
    <property type="term" value="P:isoprenoid biosynthetic process"/>
    <property type="evidence" value="ECO:0007669"/>
    <property type="project" value="InterPro"/>
</dbReference>
<comment type="similarity">
    <text evidence="2 6">Belongs to the FPP/GGPP synthase family.</text>
</comment>
<dbReference type="PANTHER" id="PTHR12001">
    <property type="entry name" value="GERANYLGERANYL PYROPHOSPHATE SYNTHASE"/>
    <property type="match status" value="1"/>
</dbReference>
<dbReference type="PANTHER" id="PTHR12001:SF69">
    <property type="entry name" value="ALL TRANS-POLYPRENYL-DIPHOSPHATE SYNTHASE PDSS1"/>
    <property type="match status" value="1"/>
</dbReference>
<dbReference type="PROSITE" id="PS00444">
    <property type="entry name" value="POLYPRENYL_SYNTHASE_2"/>
    <property type="match status" value="1"/>
</dbReference>
<evidence type="ECO:0000256" key="2">
    <source>
        <dbReference type="ARBA" id="ARBA00006706"/>
    </source>
</evidence>
<evidence type="ECO:0000256" key="1">
    <source>
        <dbReference type="ARBA" id="ARBA00001946"/>
    </source>
</evidence>
<evidence type="ECO:0000256" key="4">
    <source>
        <dbReference type="ARBA" id="ARBA00022723"/>
    </source>
</evidence>
<sequence length="335" mass="37353">MKATVSSLKQARQIRQVFGPVLDRLDEVEKFFDREFKAAQPMVRDVATYVLGSGGKRLRPALVLLVSRMLGYKGERDVRYAAVLEMIHTATLIHDDIIDESDLRRGHPTANNTWGNQTTVLVGDWLYTRTMDLCLELGDVDVMRALTSATLRMTEGEILADRVRGRLDVDENTYMDITQRKTAELFAAACALPALFQPSTLHLTEGLLDFGRSVGISFQLVDDLLDFTAVRSDLGKPVMADLLEGRVTLPIILLLRRVDGRTRDRIEEVVSSGSFDAISEEEVLQMVRTSGVLDEVRQRAYAYAADAAERAQSFPPGTERDALIHASQLLLDRGV</sequence>
<evidence type="ECO:0000256" key="6">
    <source>
        <dbReference type="RuleBase" id="RU004466"/>
    </source>
</evidence>
<dbReference type="InterPro" id="IPR033749">
    <property type="entry name" value="Polyprenyl_synt_CS"/>
</dbReference>
<dbReference type="GO" id="GO:0046872">
    <property type="term" value="F:metal ion binding"/>
    <property type="evidence" value="ECO:0007669"/>
    <property type="project" value="UniProtKB-KW"/>
</dbReference>
<keyword evidence="4" id="KW-0479">Metal-binding</keyword>
<keyword evidence="3 6" id="KW-0808">Transferase</keyword>
<dbReference type="AlphaFoldDB" id="A0A8J6Y471"/>
<organism evidence="7 8">
    <name type="scientific">Candidatus Sulfomarinibacter kjeldsenii</name>
    <dbReference type="NCBI Taxonomy" id="2885994"/>
    <lineage>
        <taxon>Bacteria</taxon>
        <taxon>Pseudomonadati</taxon>
        <taxon>Acidobacteriota</taxon>
        <taxon>Thermoanaerobaculia</taxon>
        <taxon>Thermoanaerobaculales</taxon>
        <taxon>Candidatus Sulfomarinibacteraceae</taxon>
        <taxon>Candidatus Sulfomarinibacter</taxon>
    </lineage>
</organism>
<evidence type="ECO:0000256" key="5">
    <source>
        <dbReference type="ARBA" id="ARBA00022842"/>
    </source>
</evidence>
<evidence type="ECO:0000313" key="7">
    <source>
        <dbReference type="EMBL" id="MBD3870538.1"/>
    </source>
</evidence>
<comment type="cofactor">
    <cofactor evidence="1">
        <name>Mg(2+)</name>
        <dbReference type="ChEBI" id="CHEBI:18420"/>
    </cofactor>
</comment>
<dbReference type="InterPro" id="IPR008949">
    <property type="entry name" value="Isoprenoid_synthase_dom_sf"/>
</dbReference>